<evidence type="ECO:0000313" key="7">
    <source>
        <dbReference type="EMBL" id="KAF9069845.1"/>
    </source>
</evidence>
<dbReference type="InterPro" id="IPR045126">
    <property type="entry name" value="TRAPPC10/Trs130"/>
</dbReference>
<dbReference type="EMBL" id="JADNRY010000046">
    <property type="protein sequence ID" value="KAF9069845.1"/>
    <property type="molecule type" value="Genomic_DNA"/>
</dbReference>
<dbReference type="PANTHER" id="PTHR13251:SF3">
    <property type="entry name" value="TRAFFICKING PROTEIN PARTICLE COMPLEX SUBUNIT 10"/>
    <property type="match status" value="1"/>
</dbReference>
<feature type="domain" description="DUF7077" evidence="6">
    <location>
        <begin position="719"/>
        <end position="822"/>
    </location>
</feature>
<evidence type="ECO:0000256" key="2">
    <source>
        <dbReference type="ARBA" id="ARBA00022448"/>
    </source>
</evidence>
<dbReference type="GO" id="GO:1990071">
    <property type="term" value="C:TRAPPII protein complex"/>
    <property type="evidence" value="ECO:0007669"/>
    <property type="project" value="InterPro"/>
</dbReference>
<gene>
    <name evidence="7" type="ORF">BDP27DRAFT_1293177</name>
</gene>
<keyword evidence="3" id="KW-0333">Golgi apparatus</keyword>
<dbReference type="InterPro" id="IPR056913">
    <property type="entry name" value="TRAPPC10/Trs130_N"/>
</dbReference>
<dbReference type="GO" id="GO:0005829">
    <property type="term" value="C:cytosol"/>
    <property type="evidence" value="ECO:0007669"/>
    <property type="project" value="GOC"/>
</dbReference>
<organism evidence="7 8">
    <name type="scientific">Rhodocollybia butyracea</name>
    <dbReference type="NCBI Taxonomy" id="206335"/>
    <lineage>
        <taxon>Eukaryota</taxon>
        <taxon>Fungi</taxon>
        <taxon>Dikarya</taxon>
        <taxon>Basidiomycota</taxon>
        <taxon>Agaricomycotina</taxon>
        <taxon>Agaricomycetes</taxon>
        <taxon>Agaricomycetidae</taxon>
        <taxon>Agaricales</taxon>
        <taxon>Marasmiineae</taxon>
        <taxon>Omphalotaceae</taxon>
        <taxon>Rhodocollybia</taxon>
    </lineage>
</organism>
<dbReference type="Pfam" id="PF23036">
    <property type="entry name" value="TRAPPC10_1st"/>
    <property type="match status" value="1"/>
</dbReference>
<dbReference type="Pfam" id="PF23274">
    <property type="entry name" value="DUF7077"/>
    <property type="match status" value="1"/>
</dbReference>
<keyword evidence="2" id="KW-0813">Transport</keyword>
<name>A0A9P5PXD5_9AGAR</name>
<dbReference type="InterPro" id="IPR055505">
    <property type="entry name" value="DUF7077"/>
</dbReference>
<evidence type="ECO:0000259" key="6">
    <source>
        <dbReference type="Pfam" id="PF23274"/>
    </source>
</evidence>
<feature type="domain" description="TRAPPC10/Trs130 C-terminal" evidence="4">
    <location>
        <begin position="1025"/>
        <end position="1162"/>
    </location>
</feature>
<comment type="caution">
    <text evidence="7">The sequence shown here is derived from an EMBL/GenBank/DDBJ whole genome shotgun (WGS) entry which is preliminary data.</text>
</comment>
<protein>
    <submittedName>
        <fullName evidence="7">Trafficking protein particle complex subunit 10</fullName>
    </submittedName>
</protein>
<feature type="domain" description="TRAPPC10/Trs130 N-terminal" evidence="5">
    <location>
        <begin position="7"/>
        <end position="322"/>
    </location>
</feature>
<evidence type="ECO:0000259" key="5">
    <source>
        <dbReference type="Pfam" id="PF23036"/>
    </source>
</evidence>
<dbReference type="GO" id="GO:0006891">
    <property type="term" value="P:intra-Golgi vesicle-mediated transport"/>
    <property type="evidence" value="ECO:0007669"/>
    <property type="project" value="TreeGrafter"/>
</dbReference>
<evidence type="ECO:0000313" key="8">
    <source>
        <dbReference type="Proteomes" id="UP000772434"/>
    </source>
</evidence>
<dbReference type="AlphaFoldDB" id="A0A9P5PXD5"/>
<dbReference type="Proteomes" id="UP000772434">
    <property type="component" value="Unassembled WGS sequence"/>
</dbReference>
<dbReference type="InterPro" id="IPR022233">
    <property type="entry name" value="TRAPPC10/Trs130_C"/>
</dbReference>
<reference evidence="7" key="1">
    <citation type="submission" date="2020-11" db="EMBL/GenBank/DDBJ databases">
        <authorList>
            <consortium name="DOE Joint Genome Institute"/>
            <person name="Ahrendt S."/>
            <person name="Riley R."/>
            <person name="Andreopoulos W."/>
            <person name="Labutti K."/>
            <person name="Pangilinan J."/>
            <person name="Ruiz-Duenas F.J."/>
            <person name="Barrasa J.M."/>
            <person name="Sanchez-Garcia M."/>
            <person name="Camarero S."/>
            <person name="Miyauchi S."/>
            <person name="Serrano A."/>
            <person name="Linde D."/>
            <person name="Babiker R."/>
            <person name="Drula E."/>
            <person name="Ayuso-Fernandez I."/>
            <person name="Pacheco R."/>
            <person name="Padilla G."/>
            <person name="Ferreira P."/>
            <person name="Barriuso J."/>
            <person name="Kellner H."/>
            <person name="Castanera R."/>
            <person name="Alfaro M."/>
            <person name="Ramirez L."/>
            <person name="Pisabarro A.G."/>
            <person name="Kuo A."/>
            <person name="Tritt A."/>
            <person name="Lipzen A."/>
            <person name="He G."/>
            <person name="Yan M."/>
            <person name="Ng V."/>
            <person name="Cullen D."/>
            <person name="Martin F."/>
            <person name="Rosso M.-N."/>
            <person name="Henrissat B."/>
            <person name="Hibbett D."/>
            <person name="Martinez A.T."/>
            <person name="Grigoriev I.V."/>
        </authorList>
    </citation>
    <scope>NUCLEOTIDE SEQUENCE</scope>
    <source>
        <strain evidence="7">AH 40177</strain>
    </source>
</reference>
<accession>A0A9P5PXD5</accession>
<evidence type="ECO:0000256" key="3">
    <source>
        <dbReference type="ARBA" id="ARBA00023034"/>
    </source>
</evidence>
<keyword evidence="8" id="KW-1185">Reference proteome</keyword>
<sequence length="1178" mass="131296">MSSTKKSIIVSYSATPSFITSSSWTQILQTLQSQLPLRNIHWKSSSRTSIRTIHQLDVSLVNLDNVRDELASQVPTTLLERPLLNIYVITCENNDLEAYRATVKRQIKEWHTTVSPRKNQEWLILHVVRADTRVQSGAFFTLKGSVLDKVRADFNTEKRERCVQLVWSPGGTKPAAWAEFLNKLRDGILSAFESAVIQREDEVRRSEGQRQMPGWNFCTFFILKESLATSFEGMTVYDDALVVYEELEVSFEQVLKEKNLSWFGPLITPTSNDDSAPLLTISKKPYRGLILANNISVFDFRIYLLSRQCELLAKAGRLTEVCQKVGVFLSNFGRRLREAESEMAPYFVESWIYSSALSVVDQCDTWASNADVDAKRPAFNAGKAELLEFARNQLDMLGIEKEFLPKKPPFTNALLSSTHRNQKSSSTESISNTQLSAAVTNQESFYDLYIHTTNRAIDLYAKSGRRKFALKLHGSLAALDLHRGQLETTPTRLESALTTYNSLPAHYAPHKWISLESVMLARALETHDIANKSKDREWIHILLAFFKTYAETLGADLLMPEESKVDYVSQLVGALSKAVSELTTDLSHPDHPAFKIRVSSSAIPDETRDGSYLEVSVHNSLPCSIPITEVSVVLAGRDSERFRFTFPGESLAPGKTDFKLFCPIPCHGSFLLDSSEVRMDRLLLQWSHRKTIHNTKSSSARSIAKDNHVLVRVPQDLLAFDIRLRQPPLVALGAPPSLLVAVSTGRNEVSSASLKLSAPSITFDCEDVTVFTKGLTQPDSTPDHILLRDLPKDKEVELLIPHSDASTMHSIKVTIEVNYTTVAEPSINRNLRLTRVITTTLPVSVNVEDFFRGNRLFSKFIVSTISHQHVRISDARLEPPDESSGLKILACSSSKRGIITVTPAQPAQFLFQINSDGPVREALSLDITYRMLQHAEVEFVVEEAVECAIKETPSWKIHRIPLISKLIKMLETDASWVEMYGISGELHIAGSPGSDDILQDPVDAMLQAHKRPSALAGPWHEIKIPVDVPVMNIVAAARIQISAAKDTALYAGQPISATLSVHSSFHWGTSANDKERKYVMQYDVEEMVKEWLVSGKKRGTFIATDEGTFSVPLTLVALHHGEFVLPKVMVNALPLADVDTMGSMAIPNTETYQVHGAEKVLISPRGGRSTFVLGMGST</sequence>
<comment type="subcellular location">
    <subcellularLocation>
        <location evidence="1">Golgi apparatus</location>
    </subcellularLocation>
</comment>
<dbReference type="PANTHER" id="PTHR13251">
    <property type="entry name" value="EPILEPSY HOLOPROSENCEPHALY CANDIDATE 1/TMEM1"/>
    <property type="match status" value="1"/>
</dbReference>
<dbReference type="Pfam" id="PF12584">
    <property type="entry name" value="TRAPPC10"/>
    <property type="match status" value="1"/>
</dbReference>
<dbReference type="GO" id="GO:0034498">
    <property type="term" value="P:early endosome to Golgi transport"/>
    <property type="evidence" value="ECO:0007669"/>
    <property type="project" value="TreeGrafter"/>
</dbReference>
<evidence type="ECO:0000259" key="4">
    <source>
        <dbReference type="Pfam" id="PF12584"/>
    </source>
</evidence>
<evidence type="ECO:0000256" key="1">
    <source>
        <dbReference type="ARBA" id="ARBA00004555"/>
    </source>
</evidence>
<dbReference type="OrthoDB" id="10256906at2759"/>
<proteinExistence type="predicted"/>